<feature type="transmembrane region" description="Helical" evidence="2">
    <location>
        <begin position="120"/>
        <end position="148"/>
    </location>
</feature>
<keyword evidence="2" id="KW-0472">Membrane</keyword>
<feature type="transmembrane region" description="Helical" evidence="2">
    <location>
        <begin position="221"/>
        <end position="248"/>
    </location>
</feature>
<gene>
    <name evidence="4" type="ORF">INT44_005475</name>
</gene>
<reference evidence="4" key="1">
    <citation type="submission" date="2020-12" db="EMBL/GenBank/DDBJ databases">
        <title>Metabolic potential, ecology and presence of endohyphal bacteria is reflected in genomic diversity of Mucoromycotina.</title>
        <authorList>
            <person name="Muszewska A."/>
            <person name="Okrasinska A."/>
            <person name="Steczkiewicz K."/>
            <person name="Drgas O."/>
            <person name="Orlowska M."/>
            <person name="Perlinska-Lenart U."/>
            <person name="Aleksandrzak-Piekarczyk T."/>
            <person name="Szatraj K."/>
            <person name="Zielenkiewicz U."/>
            <person name="Pilsyk S."/>
            <person name="Malc E."/>
            <person name="Mieczkowski P."/>
            <person name="Kruszewska J.S."/>
            <person name="Biernat P."/>
            <person name="Pawlowska J."/>
        </authorList>
    </citation>
    <scope>NUCLEOTIDE SEQUENCE</scope>
    <source>
        <strain evidence="4">WA0000051536</strain>
    </source>
</reference>
<feature type="compositionally biased region" description="Basic and acidic residues" evidence="1">
    <location>
        <begin position="397"/>
        <end position="407"/>
    </location>
</feature>
<feature type="transmembrane region" description="Helical" evidence="2">
    <location>
        <begin position="169"/>
        <end position="191"/>
    </location>
</feature>
<feature type="domain" description="DUF1206" evidence="3">
    <location>
        <begin position="177"/>
        <end position="243"/>
    </location>
</feature>
<feature type="domain" description="DUF1206" evidence="3">
    <location>
        <begin position="273"/>
        <end position="342"/>
    </location>
</feature>
<comment type="caution">
    <text evidence="4">The sequence shown here is derived from an EMBL/GenBank/DDBJ whole genome shotgun (WGS) entry which is preliminary data.</text>
</comment>
<feature type="transmembrane region" description="Helical" evidence="2">
    <location>
        <begin position="269"/>
        <end position="290"/>
    </location>
</feature>
<dbReference type="Pfam" id="PF06724">
    <property type="entry name" value="DUF1206"/>
    <property type="match status" value="3"/>
</dbReference>
<feature type="region of interest" description="Disordered" evidence="1">
    <location>
        <begin position="348"/>
        <end position="422"/>
    </location>
</feature>
<feature type="compositionally biased region" description="Basic and acidic residues" evidence="1">
    <location>
        <begin position="14"/>
        <end position="24"/>
    </location>
</feature>
<feature type="transmembrane region" description="Helical" evidence="2">
    <location>
        <begin position="78"/>
        <end position="100"/>
    </location>
</feature>
<feature type="domain" description="DUF1206" evidence="3">
    <location>
        <begin position="82"/>
        <end position="156"/>
    </location>
</feature>
<dbReference type="InterPro" id="IPR009597">
    <property type="entry name" value="DUF1206"/>
</dbReference>
<feature type="compositionally biased region" description="Polar residues" evidence="1">
    <location>
        <begin position="36"/>
        <end position="46"/>
    </location>
</feature>
<organism evidence="4 5">
    <name type="scientific">Umbelopsis vinacea</name>
    <dbReference type="NCBI Taxonomy" id="44442"/>
    <lineage>
        <taxon>Eukaryota</taxon>
        <taxon>Fungi</taxon>
        <taxon>Fungi incertae sedis</taxon>
        <taxon>Mucoromycota</taxon>
        <taxon>Mucoromycotina</taxon>
        <taxon>Umbelopsidomycetes</taxon>
        <taxon>Umbelopsidales</taxon>
        <taxon>Umbelopsidaceae</taxon>
        <taxon>Umbelopsis</taxon>
    </lineage>
</organism>
<keyword evidence="2" id="KW-0812">Transmembrane</keyword>
<feature type="compositionally biased region" description="Basic and acidic residues" evidence="1">
    <location>
        <begin position="353"/>
        <end position="390"/>
    </location>
</feature>
<evidence type="ECO:0000313" key="4">
    <source>
        <dbReference type="EMBL" id="KAG2187785.1"/>
    </source>
</evidence>
<feature type="region of interest" description="Disordered" evidence="1">
    <location>
        <begin position="1"/>
        <end position="66"/>
    </location>
</feature>
<keyword evidence="2" id="KW-1133">Transmembrane helix</keyword>
<dbReference type="AlphaFoldDB" id="A0A8H7Q9G9"/>
<evidence type="ECO:0000256" key="2">
    <source>
        <dbReference type="SAM" id="Phobius"/>
    </source>
</evidence>
<accession>A0A8H7Q9G9</accession>
<keyword evidence="5" id="KW-1185">Reference proteome</keyword>
<evidence type="ECO:0000259" key="3">
    <source>
        <dbReference type="Pfam" id="PF06724"/>
    </source>
</evidence>
<name>A0A8H7Q9G9_9FUNG</name>
<proteinExistence type="predicted"/>
<evidence type="ECO:0000313" key="5">
    <source>
        <dbReference type="Proteomes" id="UP000612746"/>
    </source>
</evidence>
<dbReference type="OrthoDB" id="18869at2759"/>
<feature type="transmembrane region" description="Helical" evidence="2">
    <location>
        <begin position="320"/>
        <end position="342"/>
    </location>
</feature>
<sequence length="422" mass="46376">MRFLPFSLNRKRSVHDNAQEESEKNATAQHVVDMDQVSNDADSSVVGNGPAAGENQKKERRSRWTGGVSKKNRRIVRIFGQVGFCAKGLVYGIIGVLILTNVSGQETPNNSTGNESPQGAFLLLGGIPGIGRPVLIVMAIGLLTYIIWRMWEAVTGQGSDKSFSKKKNFFRYRLSPFVSGLVYIAYTYYIIKMIFETPEEQAQTASNNQFPASWATTKLGMAGLGVVGVAFIIATITQLINGIGGGFIRDLKTSEPEFPRKWEALIVHIAGRIGFLARAGVFCLVSAFMWKTLKDPVPSGNVSVVAKSISSLNTNGGGKFFLVILGVGLIIYGLFAMSNAHYKYFPTPPPNRTPERDVELGEHGVDPDRDPQGAEEEMQRMKKEKKEQKKAALQGLKTDEDNLRRTQLEMQTNAKSGSHLDL</sequence>
<protein>
    <recommendedName>
        <fullName evidence="3">DUF1206 domain-containing protein</fullName>
    </recommendedName>
</protein>
<dbReference type="EMBL" id="JAEPRA010000003">
    <property type="protein sequence ID" value="KAG2187785.1"/>
    <property type="molecule type" value="Genomic_DNA"/>
</dbReference>
<evidence type="ECO:0000256" key="1">
    <source>
        <dbReference type="SAM" id="MobiDB-lite"/>
    </source>
</evidence>
<dbReference type="Proteomes" id="UP000612746">
    <property type="component" value="Unassembled WGS sequence"/>
</dbReference>